<gene>
    <name evidence="4" type="ORF">CJ205_06645</name>
</gene>
<dbReference type="OrthoDB" id="9811552at2"/>
<evidence type="ECO:0000259" key="3">
    <source>
        <dbReference type="SMART" id="SM00062"/>
    </source>
</evidence>
<dbReference type="AlphaFoldDB" id="A0A1G8NPC0"/>
<accession>A0A1G8NPC0</accession>
<reference evidence="4 5" key="1">
    <citation type="submission" date="2017-09" db="EMBL/GenBank/DDBJ databases">
        <title>Bacterial strain isolated from the female urinary microbiota.</title>
        <authorList>
            <person name="Thomas-White K."/>
            <person name="Kumar N."/>
            <person name="Forster S."/>
            <person name="Putonti C."/>
            <person name="Lawley T."/>
            <person name="Wolfe A.J."/>
        </authorList>
    </citation>
    <scope>NUCLEOTIDE SEQUENCE [LARGE SCALE GENOMIC DNA]</scope>
    <source>
        <strain evidence="4 5">UMB0852</strain>
    </source>
</reference>
<dbReference type="STRING" id="84521.SAMN04487994_10525"/>
<keyword evidence="5" id="KW-1185">Reference proteome</keyword>
<dbReference type="SMART" id="SM00062">
    <property type="entry name" value="PBPb"/>
    <property type="match status" value="1"/>
</dbReference>
<feature type="chain" id="PRO_5038530028" evidence="2">
    <location>
        <begin position="28"/>
        <end position="273"/>
    </location>
</feature>
<keyword evidence="1 2" id="KW-0732">Signal</keyword>
<evidence type="ECO:0000313" key="4">
    <source>
        <dbReference type="EMBL" id="PMC58005.1"/>
    </source>
</evidence>
<evidence type="ECO:0000313" key="5">
    <source>
        <dbReference type="Proteomes" id="UP000235682"/>
    </source>
</evidence>
<evidence type="ECO:0000256" key="2">
    <source>
        <dbReference type="SAM" id="SignalP"/>
    </source>
</evidence>
<feature type="signal peptide" evidence="2">
    <location>
        <begin position="1"/>
        <end position="27"/>
    </location>
</feature>
<dbReference type="InterPro" id="IPR001638">
    <property type="entry name" value="Solute-binding_3/MltF_N"/>
</dbReference>
<evidence type="ECO:0000256" key="1">
    <source>
        <dbReference type="ARBA" id="ARBA00022729"/>
    </source>
</evidence>
<feature type="domain" description="Solute-binding protein family 3/N-terminal" evidence="3">
    <location>
        <begin position="32"/>
        <end position="269"/>
    </location>
</feature>
<dbReference type="Gene3D" id="3.40.190.10">
    <property type="entry name" value="Periplasmic binding protein-like II"/>
    <property type="match status" value="2"/>
</dbReference>
<dbReference type="RefSeq" id="WP_092086410.1">
    <property type="nucleotide sequence ID" value="NZ_FNEL01000052.1"/>
</dbReference>
<dbReference type="EMBL" id="PNHE01000030">
    <property type="protein sequence ID" value="PMC58005.1"/>
    <property type="molecule type" value="Genomic_DNA"/>
</dbReference>
<comment type="caution">
    <text evidence="4">The sequence shown here is derived from an EMBL/GenBank/DDBJ whole genome shotgun (WGS) entry which is preliminary data.</text>
</comment>
<protein>
    <submittedName>
        <fullName evidence="4">ABC transporter substrate-binding protein</fullName>
    </submittedName>
</protein>
<sequence length="273" mass="30251">MKRIIQLMMISLLTITSLVQLSPAVQAEDKEPIIVGMEAGYPPYNWTQFDDSNGAIKIEGSNDYANGYDLQIMKRIGEITGREVKVVKLEWEGLIPALQSGKINAIAAGMSPTEQRAEVIDFTEPYHKTQFAMMTTKDSDYADAKGIHDFEGARVTGQLSTLHYDLLDQLTGAKVLEATKTFPLMRVALESGKIDAYVTEIPEAKSAAQANDKFTYIVLDPSFDVDPAEDLVAIGLKKGSPLLEEFNKALEQISQEERDQIMEEVIKFQPAAE</sequence>
<proteinExistence type="predicted"/>
<name>A0A1G8NPC0_9LACT</name>
<dbReference type="PANTHER" id="PTHR35936">
    <property type="entry name" value="MEMBRANE-BOUND LYTIC MUREIN TRANSGLYCOSYLASE F"/>
    <property type="match status" value="1"/>
</dbReference>
<organism evidence="4 5">
    <name type="scientific">Dolosicoccus paucivorans</name>
    <dbReference type="NCBI Taxonomy" id="84521"/>
    <lineage>
        <taxon>Bacteria</taxon>
        <taxon>Bacillati</taxon>
        <taxon>Bacillota</taxon>
        <taxon>Bacilli</taxon>
        <taxon>Lactobacillales</taxon>
        <taxon>Aerococcaceae</taxon>
        <taxon>Dolosicoccus</taxon>
    </lineage>
</organism>
<dbReference type="Pfam" id="PF00497">
    <property type="entry name" value="SBP_bac_3"/>
    <property type="match status" value="1"/>
</dbReference>
<dbReference type="PANTHER" id="PTHR35936:SF19">
    <property type="entry name" value="AMINO-ACID-BINDING PROTEIN YXEM-RELATED"/>
    <property type="match status" value="1"/>
</dbReference>
<dbReference type="SUPFAM" id="SSF53850">
    <property type="entry name" value="Periplasmic binding protein-like II"/>
    <property type="match status" value="1"/>
</dbReference>
<dbReference type="Proteomes" id="UP000235682">
    <property type="component" value="Unassembled WGS sequence"/>
</dbReference>